<sequence>MNNSTIHVINYIKTSCFFAGNVTNILLLWMIRNHLKRCPYRYSAYCNTIIPALIFSDLFLCTFGFFDSLAAFSRLGSLFTRFLCSIGQFFQFCTGFLVAWYLTIVSSGIKNFNTPVLVYQCKVVSLVSGLAILSFLSYFHYVWIMGVHKNECMVLTDFRNLFQIWKKVDFIFADFMPYNLTLIFGIKCAVKTFHNWIITGSDNRSGQARLQSTNIKISTFVHKLRDKYFEQNSCFYEATKNCWFSSTHIKWTLPITCGLLQLPMSFFVFYHHFVNSGNVEHHLGLQYYLTISAIAGHSMKILIFISFSTSFRRDLIFFIKDIFTSYRADYFTSNEQNIILYTSSIIPLENSPDQSRRQTESSMV</sequence>
<reference evidence="2" key="1">
    <citation type="journal article" date="2016" name="PLoS Biol.">
        <title>GPCRs Direct Germline Development and Somatic Gonad Function in Planarians.</title>
        <authorList>
            <person name="Saberi A."/>
            <person name="Jamal A."/>
            <person name="Beets I."/>
            <person name="Schoofs L."/>
            <person name="Newmark P.A."/>
        </authorList>
    </citation>
    <scope>NUCLEOTIDE SEQUENCE</scope>
</reference>
<gene>
    <name evidence="2" type="primary">gcr143</name>
</gene>
<evidence type="ECO:0000256" key="1">
    <source>
        <dbReference type="SAM" id="Phobius"/>
    </source>
</evidence>
<feature type="transmembrane region" description="Helical" evidence="1">
    <location>
        <begin position="42"/>
        <end position="66"/>
    </location>
</feature>
<proteinExistence type="evidence at transcript level"/>
<feature type="transmembrane region" description="Helical" evidence="1">
    <location>
        <begin position="285"/>
        <end position="307"/>
    </location>
</feature>
<feature type="transmembrane region" description="Helical" evidence="1">
    <location>
        <begin position="251"/>
        <end position="273"/>
    </location>
</feature>
<keyword evidence="1" id="KW-0812">Transmembrane</keyword>
<feature type="transmembrane region" description="Helical" evidence="1">
    <location>
        <begin position="12"/>
        <end position="30"/>
    </location>
</feature>
<evidence type="ECO:0000313" key="2">
    <source>
        <dbReference type="EMBL" id="ANO39100.1"/>
    </source>
</evidence>
<feature type="transmembrane region" description="Helical" evidence="1">
    <location>
        <begin position="78"/>
        <end position="103"/>
    </location>
</feature>
<organism evidence="2">
    <name type="scientific">Schmidtea mediterranea</name>
    <name type="common">Freshwater planarian flatworm</name>
    <dbReference type="NCBI Taxonomy" id="79327"/>
    <lineage>
        <taxon>Eukaryota</taxon>
        <taxon>Metazoa</taxon>
        <taxon>Spiralia</taxon>
        <taxon>Lophotrochozoa</taxon>
        <taxon>Platyhelminthes</taxon>
        <taxon>Rhabditophora</taxon>
        <taxon>Seriata</taxon>
        <taxon>Tricladida</taxon>
        <taxon>Continenticola</taxon>
        <taxon>Geoplanoidea</taxon>
        <taxon>Dugesiidae</taxon>
        <taxon>Schmidtea</taxon>
    </lineage>
</organism>
<dbReference type="AlphaFoldDB" id="A0A193KUU6"/>
<feature type="transmembrane region" description="Helical" evidence="1">
    <location>
        <begin position="123"/>
        <end position="143"/>
    </location>
</feature>
<name>A0A193KUU6_SCHMD</name>
<accession>A0A193KUU6</accession>
<dbReference type="EMBL" id="KX018939">
    <property type="protein sequence ID" value="ANO39100.1"/>
    <property type="molecule type" value="mRNA"/>
</dbReference>
<keyword evidence="1" id="KW-0472">Membrane</keyword>
<protein>
    <submittedName>
        <fullName evidence="2">GCR143</fullName>
    </submittedName>
</protein>
<keyword evidence="1" id="KW-1133">Transmembrane helix</keyword>